<dbReference type="PANTHER" id="PTHR38011">
    <property type="entry name" value="DIHYDROFOLATE REDUCTASE FAMILY PROTEIN (AFU_ORTHOLOGUE AFUA_8G06820)"/>
    <property type="match status" value="1"/>
</dbReference>
<dbReference type="PIRSF" id="PIRSF006769">
    <property type="entry name" value="RibD"/>
    <property type="match status" value="1"/>
</dbReference>
<comment type="catalytic activity">
    <reaction evidence="13 15">
        <text>5-amino-6-(5-phospho-D-ribitylamino)uracil + NADP(+) = 5-amino-6-(5-phospho-D-ribosylamino)uracil + NADPH + H(+)</text>
        <dbReference type="Rhea" id="RHEA:17845"/>
        <dbReference type="ChEBI" id="CHEBI:15378"/>
        <dbReference type="ChEBI" id="CHEBI:57783"/>
        <dbReference type="ChEBI" id="CHEBI:58349"/>
        <dbReference type="ChEBI" id="CHEBI:58421"/>
        <dbReference type="ChEBI" id="CHEBI:58453"/>
        <dbReference type="EC" id="1.1.1.193"/>
    </reaction>
</comment>
<keyword evidence="10 15" id="KW-0521">NADP</keyword>
<dbReference type="FunFam" id="3.40.140.10:FF:000025">
    <property type="entry name" value="Riboflavin biosynthesis protein RibD"/>
    <property type="match status" value="1"/>
</dbReference>
<dbReference type="GO" id="GO:0008270">
    <property type="term" value="F:zinc ion binding"/>
    <property type="evidence" value="ECO:0007669"/>
    <property type="project" value="InterPro"/>
</dbReference>
<dbReference type="Gene3D" id="3.40.140.10">
    <property type="entry name" value="Cytidine Deaminase, domain 2"/>
    <property type="match status" value="1"/>
</dbReference>
<feature type="binding site" evidence="18">
    <location>
        <position position="78"/>
    </location>
    <ligand>
        <name>Zn(2+)</name>
        <dbReference type="ChEBI" id="CHEBI:29105"/>
        <note>catalytic</note>
    </ligand>
</feature>
<keyword evidence="9 15" id="KW-0862">Zinc</keyword>
<evidence type="ECO:0000256" key="2">
    <source>
        <dbReference type="ARBA" id="ARBA00004882"/>
    </source>
</evidence>
<evidence type="ECO:0000256" key="5">
    <source>
        <dbReference type="ARBA" id="ARBA00007417"/>
    </source>
</evidence>
<dbReference type="PANTHER" id="PTHR38011:SF7">
    <property type="entry name" value="2,5-DIAMINO-6-RIBOSYLAMINO-4(3H)-PYRIMIDINONE 5'-PHOSPHATE REDUCTASE"/>
    <property type="match status" value="1"/>
</dbReference>
<dbReference type="InterPro" id="IPR016193">
    <property type="entry name" value="Cytidine_deaminase-like"/>
</dbReference>
<dbReference type="InterPro" id="IPR011549">
    <property type="entry name" value="RibD_C"/>
</dbReference>
<comment type="caution">
    <text evidence="20">The sequence shown here is derived from an EMBL/GenBank/DDBJ whole genome shotgun (WGS) entry which is preliminary data.</text>
</comment>
<dbReference type="Gene3D" id="3.40.430.10">
    <property type="entry name" value="Dihydrofolate Reductase, subunit A"/>
    <property type="match status" value="1"/>
</dbReference>
<dbReference type="Pfam" id="PF01872">
    <property type="entry name" value="RibD_C"/>
    <property type="match status" value="1"/>
</dbReference>
<evidence type="ECO:0000256" key="7">
    <source>
        <dbReference type="ARBA" id="ARBA00022723"/>
    </source>
</evidence>
<dbReference type="InterPro" id="IPR002734">
    <property type="entry name" value="RibDG_C"/>
</dbReference>
<dbReference type="GO" id="GO:0008703">
    <property type="term" value="F:5-amino-6-(5-phosphoribosylamino)uracil reductase activity"/>
    <property type="evidence" value="ECO:0007669"/>
    <property type="project" value="UniProtKB-EC"/>
</dbReference>
<comment type="pathway">
    <text evidence="3 15">Cofactor biosynthesis; riboflavin biosynthesis; 5-amino-6-(D-ribitylamino)uracil from GTP: step 3/4.</text>
</comment>
<gene>
    <name evidence="20" type="primary">ribD</name>
    <name evidence="20" type="ORF">IAA61_01065</name>
</gene>
<keyword evidence="12" id="KW-0511">Multifunctional enzyme</keyword>
<dbReference type="NCBIfam" id="TIGR00326">
    <property type="entry name" value="eubact_ribD"/>
    <property type="match status" value="1"/>
</dbReference>
<feature type="binding site" evidence="17">
    <location>
        <position position="194"/>
    </location>
    <ligand>
        <name>NADP(+)</name>
        <dbReference type="ChEBI" id="CHEBI:58349"/>
    </ligand>
</feature>
<feature type="binding site" evidence="17">
    <location>
        <position position="162"/>
    </location>
    <ligand>
        <name>substrate</name>
    </ligand>
</feature>
<dbReference type="EC" id="1.1.1.193" evidence="15"/>
<dbReference type="Pfam" id="PF00383">
    <property type="entry name" value="dCMP_cyt_deam_1"/>
    <property type="match status" value="1"/>
</dbReference>
<feature type="binding site" evidence="17">
    <location>
        <position position="198"/>
    </location>
    <ligand>
        <name>substrate</name>
    </ligand>
</feature>
<organism evidence="20 21">
    <name type="scientific">Candidatus Ornithomonoglobus merdipullorum</name>
    <dbReference type="NCBI Taxonomy" id="2840895"/>
    <lineage>
        <taxon>Bacteria</taxon>
        <taxon>Bacillati</taxon>
        <taxon>Bacillota</taxon>
        <taxon>Clostridia</taxon>
        <taxon>Candidatus Ornithomonoglobus</taxon>
    </lineage>
</organism>
<dbReference type="NCBIfam" id="TIGR00227">
    <property type="entry name" value="ribD_Cterm"/>
    <property type="match status" value="1"/>
</dbReference>
<feature type="binding site" evidence="17">
    <location>
        <position position="148"/>
    </location>
    <ligand>
        <name>NADP(+)</name>
        <dbReference type="ChEBI" id="CHEBI:58349"/>
    </ligand>
</feature>
<evidence type="ECO:0000313" key="21">
    <source>
        <dbReference type="Proteomes" id="UP000824109"/>
    </source>
</evidence>
<protein>
    <recommendedName>
        <fullName evidence="15">Riboflavin biosynthesis protein RibD</fullName>
    </recommendedName>
    <domain>
        <recommendedName>
            <fullName evidence="15">Diaminohydroxyphosphoribosylaminopyrimidine deaminase</fullName>
            <shortName evidence="15">DRAP deaminase</shortName>
            <ecNumber evidence="15">3.5.4.26</ecNumber>
        </recommendedName>
        <alternativeName>
            <fullName evidence="15">Riboflavin-specific deaminase</fullName>
        </alternativeName>
    </domain>
    <domain>
        <recommendedName>
            <fullName evidence="15">5-amino-6-(5-phosphoribosylamino)uracil reductase</fullName>
            <ecNumber evidence="15">1.1.1.193</ecNumber>
        </recommendedName>
        <alternativeName>
            <fullName evidence="15">HTP reductase</fullName>
        </alternativeName>
    </domain>
</protein>
<dbReference type="CDD" id="cd01284">
    <property type="entry name" value="Riboflavin_deaminase-reductase"/>
    <property type="match status" value="1"/>
</dbReference>
<evidence type="ECO:0000256" key="9">
    <source>
        <dbReference type="ARBA" id="ARBA00022833"/>
    </source>
</evidence>
<dbReference type="EC" id="3.5.4.26" evidence="15"/>
<feature type="domain" description="CMP/dCMP-type deaminase" evidence="19">
    <location>
        <begin position="1"/>
        <end position="117"/>
    </location>
</feature>
<keyword evidence="11 15" id="KW-0560">Oxidoreductase</keyword>
<evidence type="ECO:0000256" key="13">
    <source>
        <dbReference type="ARBA" id="ARBA00049861"/>
    </source>
</evidence>
<comment type="cofactor">
    <cofactor evidence="15 18">
        <name>Zn(2+)</name>
        <dbReference type="ChEBI" id="CHEBI:29105"/>
    </cofactor>
    <text evidence="15 18">Binds 1 zinc ion.</text>
</comment>
<evidence type="ECO:0000256" key="6">
    <source>
        <dbReference type="ARBA" id="ARBA00022619"/>
    </source>
</evidence>
<evidence type="ECO:0000256" key="15">
    <source>
        <dbReference type="PIRNR" id="PIRNR006769"/>
    </source>
</evidence>
<evidence type="ECO:0000256" key="18">
    <source>
        <dbReference type="PIRSR" id="PIRSR006769-3"/>
    </source>
</evidence>
<reference evidence="20" key="1">
    <citation type="submission" date="2020-10" db="EMBL/GenBank/DDBJ databases">
        <authorList>
            <person name="Gilroy R."/>
        </authorList>
    </citation>
    <scope>NUCLEOTIDE SEQUENCE</scope>
    <source>
        <strain evidence="20">USAMLcec3-3695</strain>
    </source>
</reference>
<dbReference type="PROSITE" id="PS51747">
    <property type="entry name" value="CYT_DCMP_DEAMINASES_2"/>
    <property type="match status" value="1"/>
</dbReference>
<keyword evidence="6 15" id="KW-0686">Riboflavin biosynthesis</keyword>
<dbReference type="GO" id="GO:0008835">
    <property type="term" value="F:diaminohydroxyphosphoribosylaminopyrimidine deaminase activity"/>
    <property type="evidence" value="ECO:0007669"/>
    <property type="project" value="UniProtKB-EC"/>
</dbReference>
<feature type="binding site" evidence="17">
    <location>
        <position position="201"/>
    </location>
    <ligand>
        <name>substrate</name>
    </ligand>
</feature>
<sequence length="353" mass="37537">MRLAIELAKNGTGFTNPNPLVGAVIVKDGRVIGKGWHERYGDLHAERNALKNCTEDPKGADMYVTLEPCCHHGKQPPCTDAVISAGIGHVYVGSYDPNPLVAGKSLGLLRSHGIEVTEGVLKDECDALNPIFFHYITHKTPYVIMKCAISADGRIAAHTGASKWITSEASRDDAQLLRKRCAAIMVGINTVLADDPMLNCRCEEPSDPVRVICDSHLRIPLDSKIIKTARDIPTIIAAAGGADAEKAERIKAAGADVIFTGGGRTDLTELMRVLGGRGIDSVLAEGGASLHASLLRAGLVNETIVYIAPKIIGGDGMPAVGALGVETPDNAVMLGEPEIKRIGSDVRLRYIIK</sequence>
<name>A0A9D1MA35_9FIRM</name>
<feature type="binding site" evidence="18">
    <location>
        <position position="44"/>
    </location>
    <ligand>
        <name>Zn(2+)</name>
        <dbReference type="ChEBI" id="CHEBI:29105"/>
        <note>catalytic</note>
    </ligand>
</feature>
<dbReference type="Proteomes" id="UP000824109">
    <property type="component" value="Unassembled WGS sequence"/>
</dbReference>
<evidence type="ECO:0000256" key="8">
    <source>
        <dbReference type="ARBA" id="ARBA00022801"/>
    </source>
</evidence>
<evidence type="ECO:0000256" key="4">
    <source>
        <dbReference type="ARBA" id="ARBA00005259"/>
    </source>
</evidence>
<evidence type="ECO:0000256" key="12">
    <source>
        <dbReference type="ARBA" id="ARBA00023268"/>
    </source>
</evidence>
<feature type="binding site" evidence="17">
    <location>
        <position position="190"/>
    </location>
    <ligand>
        <name>NADP(+)</name>
        <dbReference type="ChEBI" id="CHEBI:58349"/>
    </ligand>
</feature>
<feature type="binding site" evidence="17">
    <location>
        <begin position="287"/>
        <end position="293"/>
    </location>
    <ligand>
        <name>NADP(+)</name>
        <dbReference type="ChEBI" id="CHEBI:58349"/>
    </ligand>
</feature>
<comment type="similarity">
    <text evidence="4 15">In the N-terminal section; belongs to the cytidine and deoxycytidylate deaminase family.</text>
</comment>
<evidence type="ECO:0000256" key="3">
    <source>
        <dbReference type="ARBA" id="ARBA00004910"/>
    </source>
</evidence>
<evidence type="ECO:0000313" key="20">
    <source>
        <dbReference type="EMBL" id="HIU56385.1"/>
    </source>
</evidence>
<proteinExistence type="inferred from homology"/>
<comment type="function">
    <text evidence="1 15">Converts 2,5-diamino-6-(ribosylamino)-4(3h)-pyrimidinone 5'-phosphate into 5-amino-6-(ribosylamino)-2,4(1h,3h)-pyrimidinedione 5'-phosphate.</text>
</comment>
<dbReference type="AlphaFoldDB" id="A0A9D1MA35"/>
<accession>A0A9D1MA35</accession>
<dbReference type="InterPro" id="IPR004794">
    <property type="entry name" value="Eubact_RibD"/>
</dbReference>
<evidence type="ECO:0000256" key="17">
    <source>
        <dbReference type="PIRSR" id="PIRSR006769-2"/>
    </source>
</evidence>
<dbReference type="SUPFAM" id="SSF53597">
    <property type="entry name" value="Dihydrofolate reductase-like"/>
    <property type="match status" value="1"/>
</dbReference>
<feature type="binding site" evidence="17">
    <location>
        <position position="215"/>
    </location>
    <ligand>
        <name>NADP(+)</name>
        <dbReference type="ChEBI" id="CHEBI:58349"/>
    </ligand>
</feature>
<evidence type="ECO:0000256" key="11">
    <source>
        <dbReference type="ARBA" id="ARBA00023002"/>
    </source>
</evidence>
<evidence type="ECO:0000256" key="16">
    <source>
        <dbReference type="PIRSR" id="PIRSR006769-1"/>
    </source>
</evidence>
<keyword evidence="8 15" id="KW-0378">Hydrolase</keyword>
<dbReference type="GO" id="GO:0050661">
    <property type="term" value="F:NADP binding"/>
    <property type="evidence" value="ECO:0007669"/>
    <property type="project" value="InterPro"/>
</dbReference>
<evidence type="ECO:0000256" key="1">
    <source>
        <dbReference type="ARBA" id="ARBA00002151"/>
    </source>
</evidence>
<evidence type="ECO:0000256" key="14">
    <source>
        <dbReference type="ARBA" id="ARBA00049886"/>
    </source>
</evidence>
<dbReference type="InterPro" id="IPR016192">
    <property type="entry name" value="APOBEC/CMP_deaminase_Zn-bd"/>
</dbReference>
<feature type="binding site" evidence="18">
    <location>
        <position position="69"/>
    </location>
    <ligand>
        <name>Zn(2+)</name>
        <dbReference type="ChEBI" id="CHEBI:29105"/>
        <note>catalytic</note>
    </ligand>
</feature>
<comment type="pathway">
    <text evidence="2 15">Cofactor biosynthesis; riboflavin biosynthesis; 5-amino-6-(D-ribitylamino)uracil from GTP: step 2/4.</text>
</comment>
<dbReference type="SUPFAM" id="SSF53927">
    <property type="entry name" value="Cytidine deaminase-like"/>
    <property type="match status" value="1"/>
</dbReference>
<comment type="catalytic activity">
    <reaction evidence="14 15">
        <text>2,5-diamino-6-hydroxy-4-(5-phosphoribosylamino)-pyrimidine + H2O + H(+) = 5-amino-6-(5-phospho-D-ribosylamino)uracil + NH4(+)</text>
        <dbReference type="Rhea" id="RHEA:21868"/>
        <dbReference type="ChEBI" id="CHEBI:15377"/>
        <dbReference type="ChEBI" id="CHEBI:15378"/>
        <dbReference type="ChEBI" id="CHEBI:28938"/>
        <dbReference type="ChEBI" id="CHEBI:58453"/>
        <dbReference type="ChEBI" id="CHEBI:58614"/>
        <dbReference type="EC" id="3.5.4.26"/>
    </reaction>
</comment>
<feature type="binding site" evidence="17">
    <location>
        <position position="178"/>
    </location>
    <ligand>
        <name>substrate</name>
    </ligand>
</feature>
<comment type="similarity">
    <text evidence="5 15">In the C-terminal section; belongs to the HTP reductase family.</text>
</comment>
<feature type="active site" description="Proton donor" evidence="16">
    <location>
        <position position="46"/>
    </location>
</feature>
<dbReference type="EMBL" id="DVNB01000013">
    <property type="protein sequence ID" value="HIU56385.1"/>
    <property type="molecule type" value="Genomic_DNA"/>
</dbReference>
<dbReference type="InterPro" id="IPR024072">
    <property type="entry name" value="DHFR-like_dom_sf"/>
</dbReference>
<dbReference type="GO" id="GO:0009231">
    <property type="term" value="P:riboflavin biosynthetic process"/>
    <property type="evidence" value="ECO:0007669"/>
    <property type="project" value="UniProtKB-KW"/>
</dbReference>
<evidence type="ECO:0000259" key="19">
    <source>
        <dbReference type="PROSITE" id="PS51747"/>
    </source>
</evidence>
<reference evidence="20" key="2">
    <citation type="journal article" date="2021" name="PeerJ">
        <title>Extensive microbial diversity within the chicken gut microbiome revealed by metagenomics and culture.</title>
        <authorList>
            <person name="Gilroy R."/>
            <person name="Ravi A."/>
            <person name="Getino M."/>
            <person name="Pursley I."/>
            <person name="Horton D.L."/>
            <person name="Alikhan N.F."/>
            <person name="Baker D."/>
            <person name="Gharbi K."/>
            <person name="Hall N."/>
            <person name="Watson M."/>
            <person name="Adriaenssens E.M."/>
            <person name="Foster-Nyarko E."/>
            <person name="Jarju S."/>
            <person name="Secka A."/>
            <person name="Antonio M."/>
            <person name="Oren A."/>
            <person name="Chaudhuri R.R."/>
            <person name="La Ragione R."/>
            <person name="Hildebrand F."/>
            <person name="Pallen M.J."/>
        </authorList>
    </citation>
    <scope>NUCLEOTIDE SEQUENCE</scope>
    <source>
        <strain evidence="20">USAMLcec3-3695</strain>
    </source>
</reference>
<dbReference type="InterPro" id="IPR050765">
    <property type="entry name" value="Riboflavin_Biosynth_HTPR"/>
</dbReference>
<evidence type="ECO:0000256" key="10">
    <source>
        <dbReference type="ARBA" id="ARBA00022857"/>
    </source>
</evidence>
<feature type="binding site" evidence="17">
    <location>
        <position position="164"/>
    </location>
    <ligand>
        <name>NADP(+)</name>
        <dbReference type="ChEBI" id="CHEBI:58349"/>
    </ligand>
</feature>
<keyword evidence="7 15" id="KW-0479">Metal-binding</keyword>
<dbReference type="PROSITE" id="PS00903">
    <property type="entry name" value="CYT_DCMP_DEAMINASES_1"/>
    <property type="match status" value="1"/>
</dbReference>
<feature type="binding site" evidence="17">
    <location>
        <position position="285"/>
    </location>
    <ligand>
        <name>substrate</name>
    </ligand>
</feature>
<dbReference type="InterPro" id="IPR002125">
    <property type="entry name" value="CMP_dCMP_dom"/>
</dbReference>